<keyword evidence="4" id="KW-0862">Zinc</keyword>
<comment type="subcellular location">
    <subcellularLocation>
        <location evidence="1">Nucleus</location>
    </subcellularLocation>
</comment>
<organism evidence="7 8">
    <name type="scientific">Fomitopsis schrenkii</name>
    <name type="common">Brown rot fungus</name>
    <dbReference type="NCBI Taxonomy" id="2126942"/>
    <lineage>
        <taxon>Eukaryota</taxon>
        <taxon>Fungi</taxon>
        <taxon>Dikarya</taxon>
        <taxon>Basidiomycota</taxon>
        <taxon>Agaricomycotina</taxon>
        <taxon>Agaricomycetes</taxon>
        <taxon>Polyporales</taxon>
        <taxon>Fomitopsis</taxon>
    </lineage>
</organism>
<evidence type="ECO:0000256" key="6">
    <source>
        <dbReference type="SAM" id="MobiDB-lite"/>
    </source>
</evidence>
<name>S8DI72_FOMSC</name>
<accession>S8DI72</accession>
<proteinExistence type="predicted"/>
<feature type="region of interest" description="Disordered" evidence="6">
    <location>
        <begin position="1"/>
        <end position="46"/>
    </location>
</feature>
<protein>
    <submittedName>
        <fullName evidence="7">Uncharacterized protein</fullName>
    </submittedName>
</protein>
<keyword evidence="8" id="KW-1185">Reference proteome</keyword>
<dbReference type="InParanoid" id="S8DI72"/>
<dbReference type="EMBL" id="KE504291">
    <property type="protein sequence ID" value="EPS93191.1"/>
    <property type="molecule type" value="Genomic_DNA"/>
</dbReference>
<dbReference type="Proteomes" id="UP000015241">
    <property type="component" value="Unassembled WGS sequence"/>
</dbReference>
<keyword evidence="3" id="KW-0863">Zinc-finger</keyword>
<dbReference type="HOGENOM" id="CLU_519746_0_0_1"/>
<keyword evidence="5" id="KW-0539">Nucleus</keyword>
<evidence type="ECO:0000313" key="8">
    <source>
        <dbReference type="Proteomes" id="UP000015241"/>
    </source>
</evidence>
<dbReference type="GO" id="GO:0008270">
    <property type="term" value="F:zinc ion binding"/>
    <property type="evidence" value="ECO:0007669"/>
    <property type="project" value="UniProtKB-KW"/>
</dbReference>
<dbReference type="GO" id="GO:0005634">
    <property type="term" value="C:nucleus"/>
    <property type="evidence" value="ECO:0007669"/>
    <property type="project" value="UniProtKB-SubCell"/>
</dbReference>
<dbReference type="InterPro" id="IPR052035">
    <property type="entry name" value="ZnF_BED_domain_contain"/>
</dbReference>
<evidence type="ECO:0000256" key="3">
    <source>
        <dbReference type="ARBA" id="ARBA00022771"/>
    </source>
</evidence>
<dbReference type="OrthoDB" id="3250324at2759"/>
<sequence length="524" mass="57971">MPSKPKAKKTTCSDTAQAVPATCSGGSRTARTAAPAPAPKEASQFPVEEFDLRDISDSKEPNKRFVRHPNPLAAQIMEYCTGSLAKGIQPPLDTTSRAYKEDDLMFFFKKVDCPVHQDWAGQGHCSVGPGGEGSSYNVQALGLMTQAAVKALALVVTVSQLWDNRNHYFGKKTTNHWVNCLPSHIKLAKEEAKASEAENPHIKFSMEELYCHLVNLIVGDDLSINLVESPEFRSLLLLLREELKDEFIPHCTKMTTLIREVFKAQCEELKKELSMHITLLSPPADLIHQMSWHSAPSGESLSWLTSGTEGDPQAGYTMESALLVFKCIKGCHHGVLLGNVLFNVIKQAGLVTKVGIFTVDSGSNTKTMLKRLHTILLAKYPLKLYSMQDIVYCLSHIVNHCSLKVVDMLAVGCDEDEDTEYDKDSNPILDLEDANKDNKDNKDDVKEEGRGEGNNEKDLENADNDGTGDVIKLVRRTVRAIWASPQRRDYWETTIKNVNTRNVGGAHWLGAEPGNARPATGNKQ</sequence>
<keyword evidence="2" id="KW-0479">Metal-binding</keyword>
<evidence type="ECO:0000256" key="2">
    <source>
        <dbReference type="ARBA" id="ARBA00022723"/>
    </source>
</evidence>
<dbReference type="PANTHER" id="PTHR46481">
    <property type="entry name" value="ZINC FINGER BED DOMAIN-CONTAINING PROTEIN 4"/>
    <property type="match status" value="1"/>
</dbReference>
<evidence type="ECO:0000313" key="7">
    <source>
        <dbReference type="EMBL" id="EPS93191.1"/>
    </source>
</evidence>
<dbReference type="PANTHER" id="PTHR46481:SF10">
    <property type="entry name" value="ZINC FINGER BED DOMAIN-CONTAINING PROTEIN 39"/>
    <property type="match status" value="1"/>
</dbReference>
<dbReference type="AlphaFoldDB" id="S8DI72"/>
<gene>
    <name evidence="7" type="ORF">FOMPIDRAFT_1056187</name>
</gene>
<feature type="compositionally biased region" description="Basic and acidic residues" evidence="6">
    <location>
        <begin position="433"/>
        <end position="460"/>
    </location>
</feature>
<evidence type="ECO:0000256" key="4">
    <source>
        <dbReference type="ARBA" id="ARBA00022833"/>
    </source>
</evidence>
<reference evidence="7 8" key="1">
    <citation type="journal article" date="2012" name="Science">
        <title>The Paleozoic origin of enzymatic lignin decomposition reconstructed from 31 fungal genomes.</title>
        <authorList>
            <person name="Floudas D."/>
            <person name="Binder M."/>
            <person name="Riley R."/>
            <person name="Barry K."/>
            <person name="Blanchette R.A."/>
            <person name="Henrissat B."/>
            <person name="Martinez A.T."/>
            <person name="Otillar R."/>
            <person name="Spatafora J.W."/>
            <person name="Yadav J.S."/>
            <person name="Aerts A."/>
            <person name="Benoit I."/>
            <person name="Boyd A."/>
            <person name="Carlson A."/>
            <person name="Copeland A."/>
            <person name="Coutinho P.M."/>
            <person name="de Vries R.P."/>
            <person name="Ferreira P."/>
            <person name="Findley K."/>
            <person name="Foster B."/>
            <person name="Gaskell J."/>
            <person name="Glotzer D."/>
            <person name="Gorecki P."/>
            <person name="Heitman J."/>
            <person name="Hesse C."/>
            <person name="Hori C."/>
            <person name="Igarashi K."/>
            <person name="Jurgens J.A."/>
            <person name="Kallen N."/>
            <person name="Kersten P."/>
            <person name="Kohler A."/>
            <person name="Kuees U."/>
            <person name="Kumar T.K.A."/>
            <person name="Kuo A."/>
            <person name="LaButti K."/>
            <person name="Larrondo L.F."/>
            <person name="Lindquist E."/>
            <person name="Ling A."/>
            <person name="Lombard V."/>
            <person name="Lucas S."/>
            <person name="Lundell T."/>
            <person name="Martin R."/>
            <person name="McLaughlin D.J."/>
            <person name="Morgenstern I."/>
            <person name="Morin E."/>
            <person name="Murat C."/>
            <person name="Nagy L.G."/>
            <person name="Nolan M."/>
            <person name="Ohm R.A."/>
            <person name="Patyshakuliyeva A."/>
            <person name="Rokas A."/>
            <person name="Ruiz-Duenas F.J."/>
            <person name="Sabat G."/>
            <person name="Salamov A."/>
            <person name="Samejima M."/>
            <person name="Schmutz J."/>
            <person name="Slot J.C."/>
            <person name="St John F."/>
            <person name="Stenlid J."/>
            <person name="Sun H."/>
            <person name="Sun S."/>
            <person name="Syed K."/>
            <person name="Tsang A."/>
            <person name="Wiebenga A."/>
            <person name="Young D."/>
            <person name="Pisabarro A."/>
            <person name="Eastwood D.C."/>
            <person name="Martin F."/>
            <person name="Cullen D."/>
            <person name="Grigoriev I.V."/>
            <person name="Hibbett D.S."/>
        </authorList>
    </citation>
    <scope>NUCLEOTIDE SEQUENCE</scope>
    <source>
        <strain evidence="8">FP-58527</strain>
    </source>
</reference>
<evidence type="ECO:0000256" key="5">
    <source>
        <dbReference type="ARBA" id="ARBA00023242"/>
    </source>
</evidence>
<evidence type="ECO:0000256" key="1">
    <source>
        <dbReference type="ARBA" id="ARBA00004123"/>
    </source>
</evidence>
<feature type="region of interest" description="Disordered" evidence="6">
    <location>
        <begin position="417"/>
        <end position="466"/>
    </location>
</feature>